<dbReference type="GO" id="GO:1901135">
    <property type="term" value="P:carbohydrate derivative metabolic process"/>
    <property type="evidence" value="ECO:0007669"/>
    <property type="project" value="UniProtKB-ARBA"/>
</dbReference>
<dbReference type="InterPro" id="IPR015338">
    <property type="entry name" value="GT64_dom"/>
</dbReference>
<keyword evidence="5" id="KW-1015">Disulfide bond</keyword>
<name>A0AAN0IZS9_AMPQE</name>
<keyword evidence="3" id="KW-0808">Transferase</keyword>
<feature type="domain" description="Glycosyl transferase 64" evidence="7">
    <location>
        <begin position="72"/>
        <end position="172"/>
    </location>
</feature>
<reference evidence="8" key="2">
    <citation type="submission" date="2024-06" db="UniProtKB">
        <authorList>
            <consortium name="EnsemblMetazoa"/>
        </authorList>
    </citation>
    <scope>IDENTIFICATION</scope>
</reference>
<dbReference type="GO" id="GO:0005789">
    <property type="term" value="C:endoplasmic reticulum membrane"/>
    <property type="evidence" value="ECO:0007669"/>
    <property type="project" value="UniProtKB-SubCell"/>
</dbReference>
<proteinExistence type="inferred from homology"/>
<dbReference type="PANTHER" id="PTHR48261">
    <property type="entry name" value="ACETYLGLUCOSAMINYLTRANSFERASE"/>
    <property type="match status" value="1"/>
</dbReference>
<dbReference type="KEGG" id="aqu:109580910"/>
<evidence type="ECO:0000256" key="5">
    <source>
        <dbReference type="ARBA" id="ARBA00023157"/>
    </source>
</evidence>
<dbReference type="Proteomes" id="UP000007879">
    <property type="component" value="Unassembled WGS sequence"/>
</dbReference>
<dbReference type="InterPro" id="IPR029044">
    <property type="entry name" value="Nucleotide-diphossugar_trans"/>
</dbReference>
<dbReference type="RefSeq" id="XP_019850047.1">
    <property type="nucleotide sequence ID" value="XM_019994488.1"/>
</dbReference>
<comment type="similarity">
    <text evidence="2">Belongs to the glycosyltransferase 47 family.</text>
</comment>
<comment type="subcellular location">
    <subcellularLocation>
        <location evidence="1">Endoplasmic reticulum membrane</location>
        <topology evidence="1">Single-pass type II membrane protein</topology>
    </subcellularLocation>
</comment>
<reference evidence="9" key="1">
    <citation type="journal article" date="2010" name="Nature">
        <title>The Amphimedon queenslandica genome and the evolution of animal complexity.</title>
        <authorList>
            <person name="Srivastava M."/>
            <person name="Simakov O."/>
            <person name="Chapman J."/>
            <person name="Fahey B."/>
            <person name="Gauthier M.E."/>
            <person name="Mitros T."/>
            <person name="Richards G.S."/>
            <person name="Conaco C."/>
            <person name="Dacre M."/>
            <person name="Hellsten U."/>
            <person name="Larroux C."/>
            <person name="Putnam N.H."/>
            <person name="Stanke M."/>
            <person name="Adamska M."/>
            <person name="Darling A."/>
            <person name="Degnan S.M."/>
            <person name="Oakley T.H."/>
            <person name="Plachetzki D.C."/>
            <person name="Zhai Y."/>
            <person name="Adamski M."/>
            <person name="Calcino A."/>
            <person name="Cummins S.F."/>
            <person name="Goodstein D.M."/>
            <person name="Harris C."/>
            <person name="Jackson D.J."/>
            <person name="Leys S.P."/>
            <person name="Shu S."/>
            <person name="Woodcroft B.J."/>
            <person name="Vervoort M."/>
            <person name="Kosik K.S."/>
            <person name="Manning G."/>
            <person name="Degnan B.M."/>
            <person name="Rokhsar D.S."/>
        </authorList>
    </citation>
    <scope>NUCLEOTIDE SEQUENCE [LARGE SCALE GENOMIC DNA]</scope>
</reference>
<organism evidence="8 9">
    <name type="scientific">Amphimedon queenslandica</name>
    <name type="common">Sponge</name>
    <dbReference type="NCBI Taxonomy" id="400682"/>
    <lineage>
        <taxon>Eukaryota</taxon>
        <taxon>Metazoa</taxon>
        <taxon>Porifera</taxon>
        <taxon>Demospongiae</taxon>
        <taxon>Heteroscleromorpha</taxon>
        <taxon>Haplosclerida</taxon>
        <taxon>Niphatidae</taxon>
        <taxon>Amphimedon</taxon>
    </lineage>
</organism>
<keyword evidence="4 6" id="KW-0472">Membrane</keyword>
<evidence type="ECO:0000313" key="8">
    <source>
        <dbReference type="EnsemblMetazoa" id="XP_019850047.1"/>
    </source>
</evidence>
<keyword evidence="6" id="KW-1133">Transmembrane helix</keyword>
<evidence type="ECO:0000256" key="4">
    <source>
        <dbReference type="ARBA" id="ARBA00023136"/>
    </source>
</evidence>
<sequence length="178" mass="20563">MGFLSTAFTKAAVIFLIAFIIINSLGLYFYARAPNMSAYYNPSKPYSHSPPKGPEYDYLPFNYSKNYTRNKFTVVMPTYNRSNQLPTIIGHYCNISNVHKILVLWNNVGEPVPGQIKDFKCRVPVKIKIMTENSLTSRFWPYPEIETEAIFSVDDDRMVDPHGMERSFAAWKVSLYHK</sequence>
<dbReference type="Gene3D" id="3.90.550.10">
    <property type="entry name" value="Spore Coat Polysaccharide Biosynthesis Protein SpsA, Chain A"/>
    <property type="match status" value="1"/>
</dbReference>
<dbReference type="EnsemblMetazoa" id="XM_019994488.1">
    <property type="protein sequence ID" value="XP_019850047.1"/>
    <property type="gene ID" value="LOC109580910"/>
</dbReference>
<dbReference type="GO" id="GO:0016757">
    <property type="term" value="F:glycosyltransferase activity"/>
    <property type="evidence" value="ECO:0007669"/>
    <property type="project" value="InterPro"/>
</dbReference>
<dbReference type="SUPFAM" id="SSF53448">
    <property type="entry name" value="Nucleotide-diphospho-sugar transferases"/>
    <property type="match status" value="1"/>
</dbReference>
<dbReference type="AlphaFoldDB" id="A0AAN0IZS9"/>
<dbReference type="GeneID" id="109580910"/>
<evidence type="ECO:0000256" key="1">
    <source>
        <dbReference type="ARBA" id="ARBA00004648"/>
    </source>
</evidence>
<feature type="transmembrane region" description="Helical" evidence="6">
    <location>
        <begin position="12"/>
        <end position="31"/>
    </location>
</feature>
<dbReference type="Pfam" id="PF09258">
    <property type="entry name" value="Glyco_transf_64"/>
    <property type="match status" value="1"/>
</dbReference>
<protein>
    <recommendedName>
        <fullName evidence="7">Glycosyl transferase 64 domain-containing protein</fullName>
    </recommendedName>
</protein>
<evidence type="ECO:0000256" key="3">
    <source>
        <dbReference type="ARBA" id="ARBA00022679"/>
    </source>
</evidence>
<dbReference type="InterPro" id="IPR004263">
    <property type="entry name" value="Exostosin"/>
</dbReference>
<evidence type="ECO:0000259" key="7">
    <source>
        <dbReference type="Pfam" id="PF09258"/>
    </source>
</evidence>
<keyword evidence="6" id="KW-0812">Transmembrane</keyword>
<evidence type="ECO:0000313" key="9">
    <source>
        <dbReference type="Proteomes" id="UP000007879"/>
    </source>
</evidence>
<keyword evidence="9" id="KW-1185">Reference proteome</keyword>
<dbReference type="PANTHER" id="PTHR48261:SF2">
    <property type="entry name" value="ACETYLGLUCOSAMINYLTRANSFERASE"/>
    <property type="match status" value="1"/>
</dbReference>
<evidence type="ECO:0000256" key="6">
    <source>
        <dbReference type="SAM" id="Phobius"/>
    </source>
</evidence>
<evidence type="ECO:0000256" key="2">
    <source>
        <dbReference type="ARBA" id="ARBA00010271"/>
    </source>
</evidence>
<accession>A0AAN0IZS9</accession>